<name>A0ABV7KUL1_9PROT</name>
<keyword evidence="7" id="KW-0479">Metal-binding</keyword>
<dbReference type="InterPro" id="IPR033659">
    <property type="entry name" value="Ferrochelatase_N"/>
</dbReference>
<dbReference type="EC" id="4.98.1.1" evidence="7 8"/>
<dbReference type="Proteomes" id="UP001595528">
    <property type="component" value="Unassembled WGS sequence"/>
</dbReference>
<proteinExistence type="inferred from homology"/>
<evidence type="ECO:0000256" key="8">
    <source>
        <dbReference type="RuleBase" id="RU000607"/>
    </source>
</evidence>
<evidence type="ECO:0000256" key="2">
    <source>
        <dbReference type="ARBA" id="ARBA00023004"/>
    </source>
</evidence>
<dbReference type="Gene3D" id="3.40.50.1400">
    <property type="match status" value="2"/>
</dbReference>
<keyword evidence="5 7" id="KW-0627">Porphyrin biosynthesis</keyword>
<comment type="catalytic activity">
    <reaction evidence="7 8">
        <text>heme b + 2 H(+) = protoporphyrin IX + Fe(2+)</text>
        <dbReference type="Rhea" id="RHEA:22584"/>
        <dbReference type="ChEBI" id="CHEBI:15378"/>
        <dbReference type="ChEBI" id="CHEBI:29033"/>
        <dbReference type="ChEBI" id="CHEBI:57306"/>
        <dbReference type="ChEBI" id="CHEBI:60344"/>
        <dbReference type="EC" id="4.98.1.1"/>
    </reaction>
</comment>
<comment type="subcellular location">
    <subcellularLocation>
        <location evidence="7 8">Cytoplasm</location>
    </subcellularLocation>
</comment>
<comment type="catalytic activity">
    <reaction evidence="6">
        <text>Fe-coproporphyrin III + 2 H(+) = coproporphyrin III + Fe(2+)</text>
        <dbReference type="Rhea" id="RHEA:49572"/>
        <dbReference type="ChEBI" id="CHEBI:15378"/>
        <dbReference type="ChEBI" id="CHEBI:29033"/>
        <dbReference type="ChEBI" id="CHEBI:68438"/>
        <dbReference type="ChEBI" id="CHEBI:131725"/>
        <dbReference type="EC" id="4.99.1.9"/>
    </reaction>
    <physiologicalReaction direction="right-to-left" evidence="6">
        <dbReference type="Rhea" id="RHEA:49574"/>
    </physiologicalReaction>
</comment>
<dbReference type="Pfam" id="PF00762">
    <property type="entry name" value="Ferrochelatase"/>
    <property type="match status" value="1"/>
</dbReference>
<keyword evidence="7 8" id="KW-0963">Cytoplasm</keyword>
<dbReference type="InterPro" id="IPR001015">
    <property type="entry name" value="Ferrochelatase"/>
</dbReference>
<dbReference type="CDD" id="cd00419">
    <property type="entry name" value="Ferrochelatase_C"/>
    <property type="match status" value="1"/>
</dbReference>
<gene>
    <name evidence="7 9" type="primary">hemH</name>
    <name evidence="9" type="ORF">ACFOGJ_02460</name>
</gene>
<protein>
    <recommendedName>
        <fullName evidence="7 8">Ferrochelatase</fullName>
        <ecNumber evidence="7 8">4.98.1.1</ecNumber>
    </recommendedName>
    <alternativeName>
        <fullName evidence="7">Heme synthase</fullName>
    </alternativeName>
    <alternativeName>
        <fullName evidence="7">Protoheme ferro-lyase</fullName>
    </alternativeName>
</protein>
<evidence type="ECO:0000256" key="7">
    <source>
        <dbReference type="HAMAP-Rule" id="MF_00323"/>
    </source>
</evidence>
<evidence type="ECO:0000256" key="5">
    <source>
        <dbReference type="ARBA" id="ARBA00023244"/>
    </source>
</evidence>
<evidence type="ECO:0000313" key="10">
    <source>
        <dbReference type="Proteomes" id="UP001595528"/>
    </source>
</evidence>
<evidence type="ECO:0000313" key="9">
    <source>
        <dbReference type="EMBL" id="MFC3226071.1"/>
    </source>
</evidence>
<dbReference type="RefSeq" id="WP_379897841.1">
    <property type="nucleotide sequence ID" value="NZ_JBHRTR010000007.1"/>
</dbReference>
<evidence type="ECO:0000256" key="3">
    <source>
        <dbReference type="ARBA" id="ARBA00023133"/>
    </source>
</evidence>
<keyword evidence="4 7" id="KW-0456">Lyase</keyword>
<comment type="similarity">
    <text evidence="1 7 8">Belongs to the ferrochelatase family.</text>
</comment>
<keyword evidence="10" id="KW-1185">Reference proteome</keyword>
<evidence type="ECO:0000256" key="6">
    <source>
        <dbReference type="ARBA" id="ARBA00024536"/>
    </source>
</evidence>
<dbReference type="EMBL" id="JBHRTR010000007">
    <property type="protein sequence ID" value="MFC3226071.1"/>
    <property type="molecule type" value="Genomic_DNA"/>
</dbReference>
<accession>A0ABV7KUL1</accession>
<dbReference type="CDD" id="cd03411">
    <property type="entry name" value="Ferrochelatase_N"/>
    <property type="match status" value="1"/>
</dbReference>
<keyword evidence="3 7" id="KW-0350">Heme biosynthesis</keyword>
<feature type="binding site" evidence="7">
    <location>
        <position position="219"/>
    </location>
    <ligand>
        <name>Fe(2+)</name>
        <dbReference type="ChEBI" id="CHEBI:29033"/>
    </ligand>
</feature>
<evidence type="ECO:0000256" key="4">
    <source>
        <dbReference type="ARBA" id="ARBA00023239"/>
    </source>
</evidence>
<dbReference type="InterPro" id="IPR019772">
    <property type="entry name" value="Ferrochelatase_AS"/>
</dbReference>
<dbReference type="PANTHER" id="PTHR11108:SF1">
    <property type="entry name" value="FERROCHELATASE, MITOCHONDRIAL"/>
    <property type="match status" value="1"/>
</dbReference>
<feature type="binding site" evidence="7">
    <location>
        <position position="304"/>
    </location>
    <ligand>
        <name>Fe(2+)</name>
        <dbReference type="ChEBI" id="CHEBI:29033"/>
    </ligand>
</feature>
<dbReference type="HAMAP" id="MF_00323">
    <property type="entry name" value="Ferrochelatase"/>
    <property type="match status" value="1"/>
</dbReference>
<dbReference type="PANTHER" id="PTHR11108">
    <property type="entry name" value="FERROCHELATASE"/>
    <property type="match status" value="1"/>
</dbReference>
<organism evidence="9 10">
    <name type="scientific">Marinibaculum pumilum</name>
    <dbReference type="NCBI Taxonomy" id="1766165"/>
    <lineage>
        <taxon>Bacteria</taxon>
        <taxon>Pseudomonadati</taxon>
        <taxon>Pseudomonadota</taxon>
        <taxon>Alphaproteobacteria</taxon>
        <taxon>Rhodospirillales</taxon>
        <taxon>Rhodospirillaceae</taxon>
        <taxon>Marinibaculum</taxon>
    </lineage>
</organism>
<comment type="caution">
    <text evidence="9">The sequence shown here is derived from an EMBL/GenBank/DDBJ whole genome shotgun (WGS) entry which is preliminary data.</text>
</comment>
<keyword evidence="2 7" id="KW-0408">Iron</keyword>
<dbReference type="PROSITE" id="PS00534">
    <property type="entry name" value="FERROCHELATASE"/>
    <property type="match status" value="1"/>
</dbReference>
<dbReference type="SUPFAM" id="SSF53800">
    <property type="entry name" value="Chelatase"/>
    <property type="match status" value="1"/>
</dbReference>
<reference evidence="10" key="1">
    <citation type="journal article" date="2019" name="Int. J. Syst. Evol. Microbiol.">
        <title>The Global Catalogue of Microorganisms (GCM) 10K type strain sequencing project: providing services to taxonomists for standard genome sequencing and annotation.</title>
        <authorList>
            <consortium name="The Broad Institute Genomics Platform"/>
            <consortium name="The Broad Institute Genome Sequencing Center for Infectious Disease"/>
            <person name="Wu L."/>
            <person name="Ma J."/>
        </authorList>
    </citation>
    <scope>NUCLEOTIDE SEQUENCE [LARGE SCALE GENOMIC DNA]</scope>
    <source>
        <strain evidence="10">KCTC 42964</strain>
    </source>
</reference>
<comment type="function">
    <text evidence="7 8">Catalyzes the ferrous insertion into protoporphyrin IX.</text>
</comment>
<dbReference type="InterPro" id="IPR033644">
    <property type="entry name" value="Ferrochelatase_C"/>
</dbReference>
<evidence type="ECO:0000256" key="1">
    <source>
        <dbReference type="ARBA" id="ARBA00007718"/>
    </source>
</evidence>
<comment type="pathway">
    <text evidence="7 8">Porphyrin-containing compound metabolism; protoheme biosynthesis; protoheme from protoporphyrin-IX: step 1/1.</text>
</comment>
<dbReference type="NCBIfam" id="TIGR00109">
    <property type="entry name" value="hemH"/>
    <property type="match status" value="1"/>
</dbReference>
<sequence length="388" mass="41036">MADRGGDGIYGTEPGRSGRTAIVLMNLGGPDRPEAVRPFLFNLFSDPAILRLPGLVRRPLAWLIARRRAPVAREIYGQIGGRSPILPLTEAQAGALQRELGGEEDETSLRCFIAMRYWHPRAAETAAAVRDWGADRVLLLPLYPQFSTTTSASSVAEWQRVAARAGLNAPTRALCCYPELPGFVAAQAESVVEAVRALDAEAPSGTGKRRPVRLLFSAHGLPKRIVEGGDPYQWQVEVTAAALAEAVSDSLPERVPLDWAVCYQSRVGPLEWIGPSTDAEVERAGADGVALVVVPIAFVSEHSETLVELDIEYAELAKRVGVPGYRRVPAVGTAAAFIDSLAGLVAAELELLGSAGQAVGGEGRIGRAAGRLCPADAAGCPCGSMIGS</sequence>